<dbReference type="InParanoid" id="A0A0C2XDC4"/>
<keyword evidence="5" id="KW-0175">Coiled coil</keyword>
<evidence type="ECO:0000313" key="9">
    <source>
        <dbReference type="Proteomes" id="UP000054549"/>
    </source>
</evidence>
<dbReference type="GO" id="GO:0033260">
    <property type="term" value="P:nuclear DNA replication"/>
    <property type="evidence" value="ECO:0007669"/>
    <property type="project" value="TreeGrafter"/>
</dbReference>
<gene>
    <name evidence="8" type="ORF">M378DRAFT_101854</name>
</gene>
<evidence type="ECO:0000256" key="4">
    <source>
        <dbReference type="ARBA" id="ARBA00022833"/>
    </source>
</evidence>
<dbReference type="EMBL" id="KN818231">
    <property type="protein sequence ID" value="KIL67471.1"/>
    <property type="molecule type" value="Genomic_DNA"/>
</dbReference>
<dbReference type="HOGENOM" id="CLU_041821_0_0_1"/>
<dbReference type="GO" id="GO:0033314">
    <property type="term" value="P:mitotic DNA replication checkpoint signaling"/>
    <property type="evidence" value="ECO:0007669"/>
    <property type="project" value="TreeGrafter"/>
</dbReference>
<dbReference type="PANTHER" id="PTHR13278">
    <property type="entry name" value="ZINC FINGER PROTEIN 830"/>
    <property type="match status" value="1"/>
</dbReference>
<keyword evidence="4" id="KW-0862">Zinc</keyword>
<evidence type="ECO:0000256" key="2">
    <source>
        <dbReference type="ARBA" id="ARBA00022723"/>
    </source>
</evidence>
<evidence type="ECO:0000256" key="6">
    <source>
        <dbReference type="ARBA" id="ARBA00023242"/>
    </source>
</evidence>
<feature type="compositionally biased region" description="Basic and acidic residues" evidence="7">
    <location>
        <begin position="60"/>
        <end position="69"/>
    </location>
</feature>
<evidence type="ECO:0000256" key="7">
    <source>
        <dbReference type="SAM" id="MobiDB-lite"/>
    </source>
</evidence>
<keyword evidence="3" id="KW-0863">Zinc-finger</keyword>
<dbReference type="InterPro" id="IPR036236">
    <property type="entry name" value="Znf_C2H2_sf"/>
</dbReference>
<keyword evidence="6" id="KW-0539">Nucleus</keyword>
<organism evidence="8 9">
    <name type="scientific">Amanita muscaria (strain Koide BX008)</name>
    <dbReference type="NCBI Taxonomy" id="946122"/>
    <lineage>
        <taxon>Eukaryota</taxon>
        <taxon>Fungi</taxon>
        <taxon>Dikarya</taxon>
        <taxon>Basidiomycota</taxon>
        <taxon>Agaricomycotina</taxon>
        <taxon>Agaricomycetes</taxon>
        <taxon>Agaricomycetidae</taxon>
        <taxon>Agaricales</taxon>
        <taxon>Pluteineae</taxon>
        <taxon>Amanitaceae</taxon>
        <taxon>Amanita</taxon>
    </lineage>
</organism>
<evidence type="ECO:0000313" key="8">
    <source>
        <dbReference type="EMBL" id="KIL67471.1"/>
    </source>
</evidence>
<dbReference type="GO" id="GO:0003676">
    <property type="term" value="F:nucleic acid binding"/>
    <property type="evidence" value="ECO:0007669"/>
    <property type="project" value="InterPro"/>
</dbReference>
<evidence type="ECO:0000256" key="1">
    <source>
        <dbReference type="ARBA" id="ARBA00004123"/>
    </source>
</evidence>
<feature type="compositionally biased region" description="Basic and acidic residues" evidence="7">
    <location>
        <begin position="81"/>
        <end position="94"/>
    </location>
</feature>
<dbReference type="Proteomes" id="UP000054549">
    <property type="component" value="Unassembled WGS sequence"/>
</dbReference>
<dbReference type="OrthoDB" id="77607at2759"/>
<dbReference type="InterPro" id="IPR040050">
    <property type="entry name" value="ZNF830-like"/>
</dbReference>
<feature type="region of interest" description="Disordered" evidence="7">
    <location>
        <begin position="156"/>
        <end position="187"/>
    </location>
</feature>
<dbReference type="GO" id="GO:0008270">
    <property type="term" value="F:zinc ion binding"/>
    <property type="evidence" value="ECO:0007669"/>
    <property type="project" value="UniProtKB-KW"/>
</dbReference>
<accession>A0A0C2XDC4</accession>
<reference evidence="8 9" key="1">
    <citation type="submission" date="2014-04" db="EMBL/GenBank/DDBJ databases">
        <title>Evolutionary Origins and Diversification of the Mycorrhizal Mutualists.</title>
        <authorList>
            <consortium name="DOE Joint Genome Institute"/>
            <consortium name="Mycorrhizal Genomics Consortium"/>
            <person name="Kohler A."/>
            <person name="Kuo A."/>
            <person name="Nagy L.G."/>
            <person name="Floudas D."/>
            <person name="Copeland A."/>
            <person name="Barry K.W."/>
            <person name="Cichocki N."/>
            <person name="Veneault-Fourrey C."/>
            <person name="LaButti K."/>
            <person name="Lindquist E.A."/>
            <person name="Lipzen A."/>
            <person name="Lundell T."/>
            <person name="Morin E."/>
            <person name="Murat C."/>
            <person name="Riley R."/>
            <person name="Ohm R."/>
            <person name="Sun H."/>
            <person name="Tunlid A."/>
            <person name="Henrissat B."/>
            <person name="Grigoriev I.V."/>
            <person name="Hibbett D.S."/>
            <person name="Martin F."/>
        </authorList>
    </citation>
    <scope>NUCLEOTIDE SEQUENCE [LARGE SCALE GENOMIC DNA]</scope>
    <source>
        <strain evidence="8 9">Koide BX008</strain>
    </source>
</reference>
<dbReference type="PANTHER" id="PTHR13278:SF0">
    <property type="entry name" value="ZINC FINGER PROTEIN 830"/>
    <property type="match status" value="1"/>
</dbReference>
<sequence length="227" mass="25638">MSDVRALLKAKRQEARISHRYASYNANGQLRCLACGTVIKHASAWEGHLGSKVHRSSVAQKREEEEAKSRSIAGLAGSQRTLDKHHVDADDIPAKRRRLDQEMNAPSPPTVVSEPSRILAEEGIGDVESEYRQFQLEVLAVSDADEKYEGATVVAEPELFVDPDPLSGSPEAPTSREKKLDDDQRRVEEREMILDRLLDEERAQEDADMRVNLMKKRLEAIKTKRRK</sequence>
<protein>
    <submittedName>
        <fullName evidence="8">Uncharacterized protein</fullName>
    </submittedName>
</protein>
<dbReference type="GO" id="GO:0044773">
    <property type="term" value="P:mitotic DNA damage checkpoint signaling"/>
    <property type="evidence" value="ECO:0007669"/>
    <property type="project" value="TreeGrafter"/>
</dbReference>
<dbReference type="STRING" id="946122.A0A0C2XDC4"/>
<dbReference type="Gene3D" id="3.30.160.60">
    <property type="entry name" value="Classic Zinc Finger"/>
    <property type="match status" value="1"/>
</dbReference>
<dbReference type="GO" id="GO:0005681">
    <property type="term" value="C:spliceosomal complex"/>
    <property type="evidence" value="ECO:0007669"/>
    <property type="project" value="InterPro"/>
</dbReference>
<feature type="region of interest" description="Disordered" evidence="7">
    <location>
        <begin position="56"/>
        <end position="116"/>
    </location>
</feature>
<evidence type="ECO:0000256" key="3">
    <source>
        <dbReference type="ARBA" id="ARBA00022771"/>
    </source>
</evidence>
<dbReference type="AlphaFoldDB" id="A0A0C2XDC4"/>
<dbReference type="SUPFAM" id="SSF57667">
    <property type="entry name" value="beta-beta-alpha zinc fingers"/>
    <property type="match status" value="1"/>
</dbReference>
<keyword evidence="2" id="KW-0479">Metal-binding</keyword>
<name>A0A0C2XDC4_AMAMK</name>
<evidence type="ECO:0000256" key="5">
    <source>
        <dbReference type="ARBA" id="ARBA00023054"/>
    </source>
</evidence>
<feature type="compositionally biased region" description="Basic and acidic residues" evidence="7">
    <location>
        <begin position="174"/>
        <end position="187"/>
    </location>
</feature>
<proteinExistence type="predicted"/>
<comment type="subcellular location">
    <subcellularLocation>
        <location evidence="1">Nucleus</location>
    </subcellularLocation>
</comment>
<keyword evidence="9" id="KW-1185">Reference proteome</keyword>